<evidence type="ECO:0000313" key="1">
    <source>
        <dbReference type="EMBL" id="QII14315.1"/>
    </source>
</evidence>
<protein>
    <submittedName>
        <fullName evidence="1">Uncharacterized protein</fullName>
    </submittedName>
</protein>
<accession>A0A6G7GXR6</accession>
<dbReference type="EMBL" id="CP049055">
    <property type="protein sequence ID" value="QII14315.1"/>
    <property type="molecule type" value="Genomic_DNA"/>
</dbReference>
<gene>
    <name evidence="1" type="ORF">KsCSTR_49380</name>
</gene>
<reference evidence="1 2" key="1">
    <citation type="submission" date="2020-02" db="EMBL/GenBank/DDBJ databases">
        <title>Newly sequenced genome of strain CSTR1 showed variability in Candidatus Kuenenia stuttgartiensis genomes.</title>
        <authorList>
            <person name="Ding C."/>
            <person name="Adrian L."/>
        </authorList>
    </citation>
    <scope>NUCLEOTIDE SEQUENCE [LARGE SCALE GENOMIC DNA]</scope>
    <source>
        <strain evidence="1 2">CSTR1</strain>
    </source>
</reference>
<name>A0A6G7GXR6_KUEST</name>
<dbReference type="AlphaFoldDB" id="A0A6G7GXR6"/>
<proteinExistence type="predicted"/>
<sequence length="46" mass="5701">MKTTSVGCFYLKQCRFKRKEKYINVDTMNCFMLGFEKILRSYFRQF</sequence>
<evidence type="ECO:0000313" key="2">
    <source>
        <dbReference type="Proteomes" id="UP000501926"/>
    </source>
</evidence>
<dbReference type="Proteomes" id="UP000501926">
    <property type="component" value="Chromosome"/>
</dbReference>
<organism evidence="1 2">
    <name type="scientific">Kuenenia stuttgartiensis</name>
    <dbReference type="NCBI Taxonomy" id="174633"/>
    <lineage>
        <taxon>Bacteria</taxon>
        <taxon>Pseudomonadati</taxon>
        <taxon>Planctomycetota</taxon>
        <taxon>Candidatus Brocadiia</taxon>
        <taxon>Candidatus Brocadiales</taxon>
        <taxon>Candidatus Brocadiaceae</taxon>
        <taxon>Candidatus Kuenenia</taxon>
    </lineage>
</organism>